<dbReference type="eggNOG" id="ENOG5030BFE">
    <property type="taxonomic scope" value="Bacteria"/>
</dbReference>
<dbReference type="OrthoDB" id="9803035at2"/>
<evidence type="ECO:0000313" key="1">
    <source>
        <dbReference type="EMBL" id="GAK47701.1"/>
    </source>
</evidence>
<dbReference type="EMBL" id="BBJM01000011">
    <property type="protein sequence ID" value="GAK47701.1"/>
    <property type="molecule type" value="Genomic_DNA"/>
</dbReference>
<dbReference type="AlphaFoldDB" id="A0A081BI33"/>
<keyword evidence="2" id="KW-1185">Reference proteome</keyword>
<organism evidence="1 2">
    <name type="scientific">Secundilactobacillus oryzae JCM 18671</name>
    <dbReference type="NCBI Taxonomy" id="1291743"/>
    <lineage>
        <taxon>Bacteria</taxon>
        <taxon>Bacillati</taxon>
        <taxon>Bacillota</taxon>
        <taxon>Bacilli</taxon>
        <taxon>Lactobacillales</taxon>
        <taxon>Lactobacillaceae</taxon>
        <taxon>Secundilactobacillus</taxon>
    </lineage>
</organism>
<comment type="caution">
    <text evidence="1">The sequence shown here is derived from an EMBL/GenBank/DDBJ whole genome shotgun (WGS) entry which is preliminary data.</text>
</comment>
<dbReference type="Proteomes" id="UP000028700">
    <property type="component" value="Unassembled WGS sequence"/>
</dbReference>
<proteinExistence type="predicted"/>
<accession>A0A081BI33</accession>
<reference evidence="1" key="1">
    <citation type="journal article" date="2014" name="Genome Announc.">
        <title>Draft Genome Sequence of Lactobacillus oryzae Strain SG293T.</title>
        <authorList>
            <person name="Tanizawa Y."/>
            <person name="Fujisawa T."/>
            <person name="Mochizuki T."/>
            <person name="Kaminuma E."/>
            <person name="Nakamura Y."/>
            <person name="Tohno M."/>
        </authorList>
    </citation>
    <scope>NUCLEOTIDE SEQUENCE [LARGE SCALE GENOMIC DNA]</scope>
    <source>
        <strain evidence="1">SG293</strain>
    </source>
</reference>
<protein>
    <submittedName>
        <fullName evidence="1">Putative membrane protein</fullName>
    </submittedName>
</protein>
<sequence length="129" mass="14035">MAAEKDWTSKLVKAMLNNSTESISVAYLAKINKLSPPEAELQPLAVIGGKKQNVVSKARFLVLPLVGKDVSLNLDYRVGDNVVAIVLDDDDMYFTNKSTFKVDSNRKHAIDFAYVIGKVADATDFKGGG</sequence>
<evidence type="ECO:0000313" key="2">
    <source>
        <dbReference type="Proteomes" id="UP000028700"/>
    </source>
</evidence>
<gene>
    <name evidence="1" type="ORF">LOSG293_110170</name>
</gene>
<dbReference type="STRING" id="1291743.LOSG293_110170"/>
<name>A0A081BI33_9LACO</name>
<dbReference type="RefSeq" id="WP_034527311.1">
    <property type="nucleotide sequence ID" value="NZ_BBJM01000011.1"/>
</dbReference>